<evidence type="ECO:0000313" key="2">
    <source>
        <dbReference type="Proteomes" id="UP000003577"/>
    </source>
</evidence>
<dbReference type="AlphaFoldDB" id="A5KNE7"/>
<protein>
    <submittedName>
        <fullName evidence="1">Uncharacterized protein</fullName>
    </submittedName>
</protein>
<comment type="caution">
    <text evidence="1">The sequence shown here is derived from an EMBL/GenBank/DDBJ whole genome shotgun (WGS) entry which is preliminary data.</text>
</comment>
<evidence type="ECO:0000313" key="1">
    <source>
        <dbReference type="EMBL" id="EDK24096.1"/>
    </source>
</evidence>
<reference evidence="1 2" key="1">
    <citation type="submission" date="2007-03" db="EMBL/GenBank/DDBJ databases">
        <authorList>
            <person name="Fulton L."/>
            <person name="Clifton S."/>
            <person name="Fulton B."/>
            <person name="Xu J."/>
            <person name="Minx P."/>
            <person name="Pepin K.H."/>
            <person name="Johnson M."/>
            <person name="Thiruvilangam P."/>
            <person name="Bhonagiri V."/>
            <person name="Nash W.E."/>
            <person name="Mardis E.R."/>
            <person name="Wilson R.K."/>
        </authorList>
    </citation>
    <scope>NUCLEOTIDE SEQUENCE [LARGE SCALE GENOMIC DNA]</scope>
    <source>
        <strain evidence="1 2">ATCC 27756</strain>
    </source>
</reference>
<gene>
    <name evidence="1" type="ORF">RUMTOR_01772</name>
</gene>
<dbReference type="Proteomes" id="UP000003577">
    <property type="component" value="Unassembled WGS sequence"/>
</dbReference>
<dbReference type="PaxDb" id="411460-RUMTOR_01772"/>
<sequence length="32" mass="3785">MWKATKYIAKTAGALYIIFDNLQKKNIVKKER</sequence>
<reference evidence="1 2" key="2">
    <citation type="submission" date="2007-04" db="EMBL/GenBank/DDBJ databases">
        <title>Draft genome sequence of Ruminococcus torques (ATCC 27756).</title>
        <authorList>
            <person name="Sudarsanam P."/>
            <person name="Ley R."/>
            <person name="Guruge J."/>
            <person name="Turnbaugh P.J."/>
            <person name="Mahowald M."/>
            <person name="Liep D."/>
            <person name="Gordon J."/>
        </authorList>
    </citation>
    <scope>NUCLEOTIDE SEQUENCE [LARGE SCALE GENOMIC DNA]</scope>
    <source>
        <strain evidence="1 2">ATCC 27756</strain>
    </source>
</reference>
<proteinExistence type="predicted"/>
<dbReference type="EMBL" id="AAVP02000008">
    <property type="protein sequence ID" value="EDK24096.1"/>
    <property type="molecule type" value="Genomic_DNA"/>
</dbReference>
<dbReference type="HOGENOM" id="CLU_3391183_0_0_9"/>
<accession>A5KNE7</accession>
<name>A5KNE7_9FIRM</name>
<organism evidence="1 2">
    <name type="scientific">[Ruminococcus] torques ATCC 27756</name>
    <dbReference type="NCBI Taxonomy" id="411460"/>
    <lineage>
        <taxon>Bacteria</taxon>
        <taxon>Bacillati</taxon>
        <taxon>Bacillota</taxon>
        <taxon>Clostridia</taxon>
        <taxon>Lachnospirales</taxon>
        <taxon>Lachnospiraceae</taxon>
        <taxon>Mediterraneibacter</taxon>
    </lineage>
</organism>